<name>A0A9X0A4U8_9CNID</name>
<dbReference type="AlphaFoldDB" id="A0A9X0A4U8"/>
<evidence type="ECO:0000313" key="1">
    <source>
        <dbReference type="EMBL" id="KAJ7393098.1"/>
    </source>
</evidence>
<dbReference type="OrthoDB" id="5955401at2759"/>
<sequence>MATQAAAIWHFFKPKPPACTEARVLYHRLMLPKWLRNNAEWSSPYEGDDLNLVILPDSANWENIFRVPLIPKGHLKDDDDVTVTIKVGAILAEQKPRYPMSYMISDEDFAMGFQLLDANNDDGLGPYRAVEGEPGKTLRNANVHVAATTNSKNNPDQFELTLKPGEAFGSAYSAIDDGHMIVAQFSDNLSLSNGLTFELYRFQSVESYTINFIEITVYMDSNLLELWQTSSSSNPIETFSNLSSSTPLYQFGFPWMHFQLYSSVNSSAIRGREVKDLKFS</sequence>
<evidence type="ECO:0000313" key="2">
    <source>
        <dbReference type="Proteomes" id="UP001163046"/>
    </source>
</evidence>
<proteinExistence type="predicted"/>
<keyword evidence="2" id="KW-1185">Reference proteome</keyword>
<reference evidence="1" key="1">
    <citation type="submission" date="2023-01" db="EMBL/GenBank/DDBJ databases">
        <title>Genome assembly of the deep-sea coral Lophelia pertusa.</title>
        <authorList>
            <person name="Herrera S."/>
            <person name="Cordes E."/>
        </authorList>
    </citation>
    <scope>NUCLEOTIDE SEQUENCE</scope>
    <source>
        <strain evidence="1">USNM1676648</strain>
        <tissue evidence="1">Polyp</tissue>
    </source>
</reference>
<organism evidence="1 2">
    <name type="scientific">Desmophyllum pertusum</name>
    <dbReference type="NCBI Taxonomy" id="174260"/>
    <lineage>
        <taxon>Eukaryota</taxon>
        <taxon>Metazoa</taxon>
        <taxon>Cnidaria</taxon>
        <taxon>Anthozoa</taxon>
        <taxon>Hexacorallia</taxon>
        <taxon>Scleractinia</taxon>
        <taxon>Caryophylliina</taxon>
        <taxon>Caryophylliidae</taxon>
        <taxon>Desmophyllum</taxon>
    </lineage>
</organism>
<comment type="caution">
    <text evidence="1">The sequence shown here is derived from an EMBL/GenBank/DDBJ whole genome shotgun (WGS) entry which is preliminary data.</text>
</comment>
<dbReference type="EMBL" id="MU825399">
    <property type="protein sequence ID" value="KAJ7393098.1"/>
    <property type="molecule type" value="Genomic_DNA"/>
</dbReference>
<accession>A0A9X0A4U8</accession>
<protein>
    <submittedName>
        <fullName evidence="1">Uncharacterized protein</fullName>
    </submittedName>
</protein>
<gene>
    <name evidence="1" type="ORF">OS493_008396</name>
</gene>
<dbReference type="Proteomes" id="UP001163046">
    <property type="component" value="Unassembled WGS sequence"/>
</dbReference>